<dbReference type="PIRSF" id="PIRSF001296">
    <property type="entry name" value="K_ATPase_KdpC"/>
    <property type="match status" value="1"/>
</dbReference>
<comment type="subunit">
    <text evidence="11">The system is composed of three essential subunits: KdpA, KdpB and KdpC.</text>
</comment>
<dbReference type="STRING" id="401562.NS365_15985"/>
<evidence type="ECO:0000256" key="10">
    <source>
        <dbReference type="ARBA" id="ARBA00023136"/>
    </source>
</evidence>
<comment type="caution">
    <text evidence="13">The sequence shown here is derived from an EMBL/GenBank/DDBJ whole genome shotgun (WGS) entry which is preliminary data.</text>
</comment>
<dbReference type="PANTHER" id="PTHR30042">
    <property type="entry name" value="POTASSIUM-TRANSPORTING ATPASE C CHAIN"/>
    <property type="match status" value="1"/>
</dbReference>
<evidence type="ECO:0000256" key="2">
    <source>
        <dbReference type="ARBA" id="ARBA00022475"/>
    </source>
</evidence>
<organism evidence="13 14">
    <name type="scientific">Aureimonas ureilytica</name>
    <dbReference type="NCBI Taxonomy" id="401562"/>
    <lineage>
        <taxon>Bacteria</taxon>
        <taxon>Pseudomonadati</taxon>
        <taxon>Pseudomonadota</taxon>
        <taxon>Alphaproteobacteria</taxon>
        <taxon>Hyphomicrobiales</taxon>
        <taxon>Aurantimonadaceae</taxon>
        <taxon>Aureimonas</taxon>
    </lineage>
</organism>
<comment type="subcellular location">
    <subcellularLocation>
        <location evidence="11">Cell membrane</location>
        <topology evidence="11">Single-pass membrane protein</topology>
    </subcellularLocation>
</comment>
<accession>A0A175R6C6</accession>
<dbReference type="NCBIfam" id="NF001454">
    <property type="entry name" value="PRK00315.1"/>
    <property type="match status" value="1"/>
</dbReference>
<dbReference type="PANTHER" id="PTHR30042:SF2">
    <property type="entry name" value="POTASSIUM-TRANSPORTING ATPASE KDPC SUBUNIT"/>
    <property type="match status" value="1"/>
</dbReference>
<dbReference type="GO" id="GO:0008556">
    <property type="term" value="F:P-type potassium transmembrane transporter activity"/>
    <property type="evidence" value="ECO:0007669"/>
    <property type="project" value="InterPro"/>
</dbReference>
<evidence type="ECO:0000256" key="12">
    <source>
        <dbReference type="SAM" id="MobiDB-lite"/>
    </source>
</evidence>
<keyword evidence="7 11" id="KW-0630">Potassium</keyword>
<evidence type="ECO:0000313" key="13">
    <source>
        <dbReference type="EMBL" id="KTQ85796.1"/>
    </source>
</evidence>
<dbReference type="Pfam" id="PF02669">
    <property type="entry name" value="KdpC"/>
    <property type="match status" value="1"/>
</dbReference>
<dbReference type="AlphaFoldDB" id="A0A175R6C6"/>
<keyword evidence="1 11" id="KW-0813">Transport</keyword>
<keyword evidence="6 11" id="KW-0067">ATP-binding</keyword>
<dbReference type="GO" id="GO:0005886">
    <property type="term" value="C:plasma membrane"/>
    <property type="evidence" value="ECO:0007669"/>
    <property type="project" value="UniProtKB-SubCell"/>
</dbReference>
<name>A0A175R6C6_9HYPH</name>
<keyword evidence="10 11" id="KW-0472">Membrane</keyword>
<evidence type="ECO:0000256" key="7">
    <source>
        <dbReference type="ARBA" id="ARBA00022958"/>
    </source>
</evidence>
<evidence type="ECO:0000256" key="11">
    <source>
        <dbReference type="HAMAP-Rule" id="MF_00276"/>
    </source>
</evidence>
<evidence type="ECO:0000256" key="9">
    <source>
        <dbReference type="ARBA" id="ARBA00023065"/>
    </source>
</evidence>
<sequence>MLSQLRPAVTLLGSFTLLLGILYPLAMTSIAGAVFPAQAHGSVVMRDGQAVGSSLIAQGFTQGRYLQPRPSAAGTGNGYDASSSSGSNLGPTSAKLADRLKADGEAMRLATGASTLPADAITTSGSGLDPDISPAYAELQVARIARARTLPEVEIRRVIAQNTTGRTFGFLGEPRVNVLAVNLALDALAPKG</sequence>
<evidence type="ECO:0000313" key="14">
    <source>
        <dbReference type="Proteomes" id="UP000078272"/>
    </source>
</evidence>
<evidence type="ECO:0000256" key="8">
    <source>
        <dbReference type="ARBA" id="ARBA00022989"/>
    </source>
</evidence>
<dbReference type="Proteomes" id="UP000078272">
    <property type="component" value="Unassembled WGS sequence"/>
</dbReference>
<dbReference type="OrthoDB" id="9788285at2"/>
<comment type="function">
    <text evidence="11">Part of the high-affinity ATP-driven potassium transport (or Kdp) system, which catalyzes the hydrolysis of ATP coupled with the electrogenic transport of potassium into the cytoplasm. This subunit acts as a catalytic chaperone that increases the ATP-binding affinity of the ATP-hydrolyzing subunit KdpB by the formation of a transient KdpB/KdpC/ATP ternary complex.</text>
</comment>
<evidence type="ECO:0000256" key="4">
    <source>
        <dbReference type="ARBA" id="ARBA00022692"/>
    </source>
</evidence>
<dbReference type="EMBL" id="LDPZ01000053">
    <property type="protein sequence ID" value="KTQ85796.1"/>
    <property type="molecule type" value="Genomic_DNA"/>
</dbReference>
<evidence type="ECO:0000256" key="3">
    <source>
        <dbReference type="ARBA" id="ARBA00022538"/>
    </source>
</evidence>
<dbReference type="RefSeq" id="WP_058636288.1">
    <property type="nucleotide sequence ID" value="NZ_LDPZ01000053.1"/>
</dbReference>
<evidence type="ECO:0000256" key="1">
    <source>
        <dbReference type="ARBA" id="ARBA00022448"/>
    </source>
</evidence>
<feature type="region of interest" description="Disordered" evidence="12">
    <location>
        <begin position="67"/>
        <end position="93"/>
    </location>
</feature>
<keyword evidence="4 11" id="KW-0812">Transmembrane</keyword>
<evidence type="ECO:0000256" key="5">
    <source>
        <dbReference type="ARBA" id="ARBA00022741"/>
    </source>
</evidence>
<keyword evidence="8 11" id="KW-1133">Transmembrane helix</keyword>
<dbReference type="InterPro" id="IPR003820">
    <property type="entry name" value="KdpC"/>
</dbReference>
<dbReference type="GO" id="GO:0005524">
    <property type="term" value="F:ATP binding"/>
    <property type="evidence" value="ECO:0007669"/>
    <property type="project" value="UniProtKB-UniRule"/>
</dbReference>
<protein>
    <recommendedName>
        <fullName evidence="11">Potassium-transporting ATPase KdpC subunit</fullName>
    </recommendedName>
    <alternativeName>
        <fullName evidence="11">ATP phosphohydrolase [potassium-transporting] C chain</fullName>
    </alternativeName>
    <alternativeName>
        <fullName evidence="11">Potassium-binding and translocating subunit C</fullName>
    </alternativeName>
    <alternativeName>
        <fullName evidence="11">Potassium-translocating ATPase C chain</fullName>
    </alternativeName>
</protein>
<dbReference type="PATRIC" id="fig|401562.3.peg.3895"/>
<evidence type="ECO:0000256" key="6">
    <source>
        <dbReference type="ARBA" id="ARBA00022840"/>
    </source>
</evidence>
<keyword evidence="5 11" id="KW-0547">Nucleotide-binding</keyword>
<reference evidence="13 14" key="1">
    <citation type="journal article" date="2016" name="Front. Microbiol.">
        <title>Genomic Resource of Rice Seed Associated Bacteria.</title>
        <authorList>
            <person name="Midha S."/>
            <person name="Bansal K."/>
            <person name="Sharma S."/>
            <person name="Kumar N."/>
            <person name="Patil P.P."/>
            <person name="Chaudhry V."/>
            <person name="Patil P.B."/>
        </authorList>
    </citation>
    <scope>NUCLEOTIDE SEQUENCE [LARGE SCALE GENOMIC DNA]</scope>
    <source>
        <strain evidence="13 14">NS226</strain>
    </source>
</reference>
<proteinExistence type="inferred from homology"/>
<keyword evidence="9 11" id="KW-0406">Ion transport</keyword>
<comment type="similarity">
    <text evidence="11">Belongs to the KdpC family.</text>
</comment>
<gene>
    <name evidence="11" type="primary">kdpC</name>
    <name evidence="13" type="ORF">NS226_18920</name>
</gene>
<keyword evidence="3 11" id="KW-0633">Potassium transport</keyword>
<dbReference type="NCBIfam" id="TIGR00681">
    <property type="entry name" value="kdpC"/>
    <property type="match status" value="1"/>
</dbReference>
<dbReference type="HAMAP" id="MF_00276">
    <property type="entry name" value="KdpC"/>
    <property type="match status" value="1"/>
</dbReference>
<keyword evidence="2 11" id="KW-1003">Cell membrane</keyword>